<dbReference type="GO" id="GO:0003700">
    <property type="term" value="F:DNA-binding transcription factor activity"/>
    <property type="evidence" value="ECO:0007669"/>
    <property type="project" value="InterPro"/>
</dbReference>
<dbReference type="Proteomes" id="UP000003604">
    <property type="component" value="Unassembled WGS sequence"/>
</dbReference>
<dbReference type="PANTHER" id="PTHR47894">
    <property type="entry name" value="HTH-TYPE TRANSCRIPTIONAL REGULATOR GADX"/>
    <property type="match status" value="1"/>
</dbReference>
<dbReference type="PRINTS" id="PR00032">
    <property type="entry name" value="HTHARAC"/>
</dbReference>
<evidence type="ECO:0000313" key="6">
    <source>
        <dbReference type="Proteomes" id="UP000003604"/>
    </source>
</evidence>
<sequence>MESQGVQAETLLAGSDIQLQDLTTPDARASFNQKLRVFRNAVSHASSPDIGLIAGQQTHFADFGFMGYALMSADTFEEAVQLGLNYIRLAGPVLQKSFDVEGNIARFEGIEILPLEDLLSFYCEYWFGSVYTLCCDILQRPMQNHCMQFPYPAPKYVDKYRELFNCDIEFNSPKLRWEFYASELQEKLPSANKLTVTMCVQSCENMLAALQATDDIAAQVQAFILQSPGKFPGAEQVASHFNCSLRTLNRKLSESGQTYQKVLDNTRQNLAVRYLQQTSMKIEDISTLVGFSEPANFYKAFKKWTGKTPIEYRNDAK</sequence>
<comment type="caution">
    <text evidence="5">The sequence shown here is derived from an EMBL/GenBank/DDBJ whole genome shotgun (WGS) entry which is preliminary data.</text>
</comment>
<dbReference type="GO" id="GO:0000976">
    <property type="term" value="F:transcription cis-regulatory region binding"/>
    <property type="evidence" value="ECO:0007669"/>
    <property type="project" value="TreeGrafter"/>
</dbReference>
<dbReference type="AlphaFoldDB" id="D0IA59"/>
<protein>
    <submittedName>
        <fullName evidence="5">Transcriptional regulator AraC family</fullName>
    </submittedName>
</protein>
<dbReference type="SMART" id="SM00342">
    <property type="entry name" value="HTH_ARAC"/>
    <property type="match status" value="1"/>
</dbReference>
<dbReference type="SUPFAM" id="SSF46689">
    <property type="entry name" value="Homeodomain-like"/>
    <property type="match status" value="1"/>
</dbReference>
<keyword evidence="3" id="KW-0804">Transcription</keyword>
<dbReference type="EMBL" id="ADAQ01000013">
    <property type="protein sequence ID" value="EEY70777.1"/>
    <property type="molecule type" value="Genomic_DNA"/>
</dbReference>
<dbReference type="PROSITE" id="PS01124">
    <property type="entry name" value="HTH_ARAC_FAMILY_2"/>
    <property type="match status" value="1"/>
</dbReference>
<dbReference type="eggNOG" id="COG2207">
    <property type="taxonomic scope" value="Bacteria"/>
</dbReference>
<proteinExistence type="predicted"/>
<name>D0IA59_GRIHO</name>
<accession>D0IA59</accession>
<evidence type="ECO:0000256" key="1">
    <source>
        <dbReference type="ARBA" id="ARBA00023015"/>
    </source>
</evidence>
<organism evidence="5 6">
    <name type="scientific">Grimontia hollisae CIP 101886</name>
    <dbReference type="NCBI Taxonomy" id="675812"/>
    <lineage>
        <taxon>Bacteria</taxon>
        <taxon>Pseudomonadati</taxon>
        <taxon>Pseudomonadota</taxon>
        <taxon>Gammaproteobacteria</taxon>
        <taxon>Vibrionales</taxon>
        <taxon>Vibrionaceae</taxon>
        <taxon>Grimontia</taxon>
    </lineage>
</organism>
<feature type="domain" description="HTH araC/xylS-type" evidence="4">
    <location>
        <begin position="218"/>
        <end position="315"/>
    </location>
</feature>
<dbReference type="Pfam" id="PF12625">
    <property type="entry name" value="Arabinose_bd"/>
    <property type="match status" value="1"/>
</dbReference>
<dbReference type="GO" id="GO:0005829">
    <property type="term" value="C:cytosol"/>
    <property type="evidence" value="ECO:0007669"/>
    <property type="project" value="TreeGrafter"/>
</dbReference>
<keyword evidence="6" id="KW-1185">Reference proteome</keyword>
<dbReference type="Pfam" id="PF12833">
    <property type="entry name" value="HTH_18"/>
    <property type="match status" value="1"/>
</dbReference>
<dbReference type="InterPro" id="IPR020449">
    <property type="entry name" value="Tscrpt_reg_AraC-type_HTH"/>
</dbReference>
<keyword evidence="1" id="KW-0805">Transcription regulation</keyword>
<evidence type="ECO:0000313" key="5">
    <source>
        <dbReference type="EMBL" id="EEY70777.1"/>
    </source>
</evidence>
<keyword evidence="2" id="KW-0238">DNA-binding</keyword>
<reference evidence="5 6" key="1">
    <citation type="submission" date="2009-10" db="EMBL/GenBank/DDBJ databases">
        <authorList>
            <consortium name="Los Alamos National Laboratory (LANL)"/>
            <consortium name="National Microbial Pathogen Data Resource (NMPDR)"/>
            <person name="Saunders E.H."/>
            <person name="Munk A.C."/>
            <person name="Tapia R."/>
            <person name="Green L."/>
            <person name="Rogers Y."/>
            <person name="Detter J.C."/>
            <person name="Bruce D."/>
            <person name="Brettin T.S."/>
            <person name="Colwell R.R."/>
            <person name="Huq A."/>
            <person name="Grim C.J."/>
            <person name="Hasan N.A."/>
            <person name="Bartels D."/>
            <person name="Vonstein V."/>
        </authorList>
    </citation>
    <scope>NUCLEOTIDE SEQUENCE [LARGE SCALE GENOMIC DNA]</scope>
    <source>
        <strain evidence="5 6">CIP 101886</strain>
    </source>
</reference>
<evidence type="ECO:0000259" key="4">
    <source>
        <dbReference type="PROSITE" id="PS01124"/>
    </source>
</evidence>
<evidence type="ECO:0000256" key="2">
    <source>
        <dbReference type="ARBA" id="ARBA00023125"/>
    </source>
</evidence>
<dbReference type="InterPro" id="IPR032687">
    <property type="entry name" value="AraC-type_N"/>
</dbReference>
<dbReference type="PANTHER" id="PTHR47894:SF1">
    <property type="entry name" value="HTH-TYPE TRANSCRIPTIONAL REGULATOR VQSM"/>
    <property type="match status" value="1"/>
</dbReference>
<dbReference type="InterPro" id="IPR009057">
    <property type="entry name" value="Homeodomain-like_sf"/>
</dbReference>
<evidence type="ECO:0000256" key="3">
    <source>
        <dbReference type="ARBA" id="ARBA00023163"/>
    </source>
</evidence>
<dbReference type="InterPro" id="IPR018060">
    <property type="entry name" value="HTH_AraC"/>
</dbReference>
<gene>
    <name evidence="5" type="ORF">VHA_002634</name>
</gene>
<dbReference type="Gene3D" id="1.10.10.60">
    <property type="entry name" value="Homeodomain-like"/>
    <property type="match status" value="1"/>
</dbReference>